<feature type="compositionally biased region" description="Polar residues" evidence="2">
    <location>
        <begin position="144"/>
        <end position="165"/>
    </location>
</feature>
<feature type="region of interest" description="Disordered" evidence="2">
    <location>
        <begin position="76"/>
        <end position="240"/>
    </location>
</feature>
<dbReference type="Proteomes" id="UP000027222">
    <property type="component" value="Unassembled WGS sequence"/>
</dbReference>
<dbReference type="OrthoDB" id="3267800at2759"/>
<proteinExistence type="predicted"/>
<keyword evidence="1" id="KW-0175">Coiled coil</keyword>
<protein>
    <submittedName>
        <fullName evidence="3">Uncharacterized protein</fullName>
    </submittedName>
</protein>
<accession>A0A067T753</accession>
<evidence type="ECO:0000313" key="3">
    <source>
        <dbReference type="EMBL" id="KDR78990.1"/>
    </source>
</evidence>
<gene>
    <name evidence="3" type="ORF">GALMADRAFT_244707</name>
</gene>
<evidence type="ECO:0000256" key="1">
    <source>
        <dbReference type="SAM" id="Coils"/>
    </source>
</evidence>
<feature type="coiled-coil region" evidence="1">
    <location>
        <begin position="324"/>
        <end position="358"/>
    </location>
</feature>
<organism evidence="3 4">
    <name type="scientific">Galerina marginata (strain CBS 339.88)</name>
    <dbReference type="NCBI Taxonomy" id="685588"/>
    <lineage>
        <taxon>Eukaryota</taxon>
        <taxon>Fungi</taxon>
        <taxon>Dikarya</taxon>
        <taxon>Basidiomycota</taxon>
        <taxon>Agaricomycotina</taxon>
        <taxon>Agaricomycetes</taxon>
        <taxon>Agaricomycetidae</taxon>
        <taxon>Agaricales</taxon>
        <taxon>Agaricineae</taxon>
        <taxon>Strophariaceae</taxon>
        <taxon>Galerina</taxon>
    </lineage>
</organism>
<name>A0A067T753_GALM3</name>
<feature type="compositionally biased region" description="Polar residues" evidence="2">
    <location>
        <begin position="189"/>
        <end position="201"/>
    </location>
</feature>
<dbReference type="AlphaFoldDB" id="A0A067T753"/>
<dbReference type="HOGENOM" id="CLU_055168_0_0_1"/>
<feature type="compositionally biased region" description="Low complexity" evidence="2">
    <location>
        <begin position="171"/>
        <end position="182"/>
    </location>
</feature>
<keyword evidence="4" id="KW-1185">Reference proteome</keyword>
<feature type="compositionally biased region" description="Polar residues" evidence="2">
    <location>
        <begin position="84"/>
        <end position="126"/>
    </location>
</feature>
<reference evidence="4" key="1">
    <citation type="journal article" date="2014" name="Proc. Natl. Acad. Sci. U.S.A.">
        <title>Extensive sampling of basidiomycete genomes demonstrates inadequacy of the white-rot/brown-rot paradigm for wood decay fungi.</title>
        <authorList>
            <person name="Riley R."/>
            <person name="Salamov A.A."/>
            <person name="Brown D.W."/>
            <person name="Nagy L.G."/>
            <person name="Floudas D."/>
            <person name="Held B.W."/>
            <person name="Levasseur A."/>
            <person name="Lombard V."/>
            <person name="Morin E."/>
            <person name="Otillar R."/>
            <person name="Lindquist E.A."/>
            <person name="Sun H."/>
            <person name="LaButti K.M."/>
            <person name="Schmutz J."/>
            <person name="Jabbour D."/>
            <person name="Luo H."/>
            <person name="Baker S.E."/>
            <person name="Pisabarro A.G."/>
            <person name="Walton J.D."/>
            <person name="Blanchette R.A."/>
            <person name="Henrissat B."/>
            <person name="Martin F."/>
            <person name="Cullen D."/>
            <person name="Hibbett D.S."/>
            <person name="Grigoriev I.V."/>
        </authorList>
    </citation>
    <scope>NUCLEOTIDE SEQUENCE [LARGE SCALE GENOMIC DNA]</scope>
    <source>
        <strain evidence="4">CBS 339.88</strain>
    </source>
</reference>
<evidence type="ECO:0000256" key="2">
    <source>
        <dbReference type="SAM" id="MobiDB-lite"/>
    </source>
</evidence>
<dbReference type="EMBL" id="KL142374">
    <property type="protein sequence ID" value="KDR78990.1"/>
    <property type="molecule type" value="Genomic_DNA"/>
</dbReference>
<sequence length="383" mass="42503">MTSRVKSKLVTYIEQLKHFMKQGVMTPDSVLSVYFDARTSFLDPNDNMESSQDIPPPVQTYQLNDNPVPDSNYSFTDENHTDQDNFTPKQYTDQGNFTPKQYTNQANFTPKQYTDQGNFTSKQNNPLVLHPNGSNGWLPAVDDTSANQTPRKTSLTGFHNANLGANVSRRATTGATAGQPTGKPKRSGSLASKRSTHNATGGSAFVNGAGATAHSSADSDDQAVTRRTEADASLTPKQRSKIVKVEAKDSRKLSKIIKEEAKTEKKSLSIAIQELGALQKLQKTAVKNEARVQASYSKIHIAFKKTETAFLEAKKKYETHQAELNAEAYALETLKNNAQEATERLQEKATEVDRLRNTLAVDDREREVRLTELKGRRSGFLWN</sequence>
<evidence type="ECO:0000313" key="4">
    <source>
        <dbReference type="Proteomes" id="UP000027222"/>
    </source>
</evidence>